<reference evidence="1 2" key="1">
    <citation type="journal article" date="2016" name="Nat. Commun.">
        <title>Thousands of microbial genomes shed light on interconnected biogeochemical processes in an aquifer system.</title>
        <authorList>
            <person name="Anantharaman K."/>
            <person name="Brown C.T."/>
            <person name="Hug L.A."/>
            <person name="Sharon I."/>
            <person name="Castelle C.J."/>
            <person name="Probst A.J."/>
            <person name="Thomas B.C."/>
            <person name="Singh A."/>
            <person name="Wilkins M.J."/>
            <person name="Karaoz U."/>
            <person name="Brodie E.L."/>
            <person name="Williams K.H."/>
            <person name="Hubbard S.S."/>
            <person name="Banfield J.F."/>
        </authorList>
    </citation>
    <scope>NUCLEOTIDE SEQUENCE [LARGE SCALE GENOMIC DNA]</scope>
</reference>
<dbReference type="Proteomes" id="UP000178817">
    <property type="component" value="Unassembled WGS sequence"/>
</dbReference>
<name>A0A1G2SBC4_9BACT</name>
<organism evidence="1 2">
    <name type="scientific">Candidatus Yonathbacteria bacterium RIFCSPLOWO2_01_FULL_43_27</name>
    <dbReference type="NCBI Taxonomy" id="1802726"/>
    <lineage>
        <taxon>Bacteria</taxon>
        <taxon>Candidatus Yonathiibacteriota</taxon>
    </lineage>
</organism>
<proteinExistence type="predicted"/>
<protein>
    <submittedName>
        <fullName evidence="1">Uncharacterized protein</fullName>
    </submittedName>
</protein>
<evidence type="ECO:0000313" key="1">
    <source>
        <dbReference type="EMBL" id="OHA82330.1"/>
    </source>
</evidence>
<sequence>MSIKLVFLNLLGVDLTLPDGREAMVFRLLSDTEISLLYEAESNDFRIAKKEELKAFAQKYSPSRWHSRAVGIGPVFFAKACALAKIYRINGSWVEEAKEDVVWTLPRGTEVLFVRER</sequence>
<gene>
    <name evidence="1" type="ORF">A3B07_02220</name>
</gene>
<comment type="caution">
    <text evidence="1">The sequence shown here is derived from an EMBL/GenBank/DDBJ whole genome shotgun (WGS) entry which is preliminary data.</text>
</comment>
<dbReference type="EMBL" id="MHUV01000007">
    <property type="protein sequence ID" value="OHA82330.1"/>
    <property type="molecule type" value="Genomic_DNA"/>
</dbReference>
<dbReference type="AlphaFoldDB" id="A0A1G2SBC4"/>
<evidence type="ECO:0000313" key="2">
    <source>
        <dbReference type="Proteomes" id="UP000178817"/>
    </source>
</evidence>
<accession>A0A1G2SBC4</accession>